<dbReference type="Proteomes" id="UP000828390">
    <property type="component" value="Unassembled WGS sequence"/>
</dbReference>
<dbReference type="Pfam" id="PF04042">
    <property type="entry name" value="DNA_pol_E_B"/>
    <property type="match status" value="1"/>
</dbReference>
<dbReference type="AlphaFoldDB" id="A0A9D4S177"/>
<dbReference type="EMBL" id="JAIWYP010000001">
    <property type="protein sequence ID" value="KAH3886633.1"/>
    <property type="molecule type" value="Genomic_DNA"/>
</dbReference>
<reference evidence="5" key="1">
    <citation type="journal article" date="2019" name="bioRxiv">
        <title>The Genome of the Zebra Mussel, Dreissena polymorpha: A Resource for Invasive Species Research.</title>
        <authorList>
            <person name="McCartney M.A."/>
            <person name="Auch B."/>
            <person name="Kono T."/>
            <person name="Mallez S."/>
            <person name="Zhang Y."/>
            <person name="Obille A."/>
            <person name="Becker A."/>
            <person name="Abrahante J.E."/>
            <person name="Garbe J."/>
            <person name="Badalamenti J.P."/>
            <person name="Herman A."/>
            <person name="Mangelson H."/>
            <person name="Liachko I."/>
            <person name="Sullivan S."/>
            <person name="Sone E.D."/>
            <person name="Koren S."/>
            <person name="Silverstein K.A.T."/>
            <person name="Beckman K.B."/>
            <person name="Gohl D.M."/>
        </authorList>
    </citation>
    <scope>NUCLEOTIDE SEQUENCE</scope>
    <source>
        <strain evidence="5">Duluth1</strain>
        <tissue evidence="5">Whole animal</tissue>
    </source>
</reference>
<protein>
    <recommendedName>
        <fullName evidence="4">DNA polymerase alpha/delta/epsilon subunit B domain-containing protein</fullName>
    </recommendedName>
</protein>
<name>A0A9D4S177_DREPO</name>
<keyword evidence="3" id="KW-0472">Membrane</keyword>
<dbReference type="PANTHER" id="PTHR10416">
    <property type="entry name" value="DNA POLYMERASE DELTA SUBUNIT 2"/>
    <property type="match status" value="1"/>
</dbReference>
<keyword evidence="3" id="KW-1133">Transmembrane helix</keyword>
<dbReference type="GO" id="GO:0003677">
    <property type="term" value="F:DNA binding"/>
    <property type="evidence" value="ECO:0007669"/>
    <property type="project" value="InterPro"/>
</dbReference>
<dbReference type="InterPro" id="IPR007185">
    <property type="entry name" value="DNA_pol_a/d/e_bsu"/>
</dbReference>
<feature type="domain" description="DNA polymerase alpha/delta/epsilon subunit B" evidence="4">
    <location>
        <begin position="44"/>
        <end position="220"/>
    </location>
</feature>
<keyword evidence="2" id="KW-0235">DNA replication</keyword>
<dbReference type="InterPro" id="IPR024826">
    <property type="entry name" value="DNA_pol_delta/II_ssu"/>
</dbReference>
<evidence type="ECO:0000259" key="4">
    <source>
        <dbReference type="Pfam" id="PF04042"/>
    </source>
</evidence>
<proteinExistence type="inferred from homology"/>
<dbReference type="Gene3D" id="3.60.21.50">
    <property type="match status" value="1"/>
</dbReference>
<evidence type="ECO:0000313" key="5">
    <source>
        <dbReference type="EMBL" id="KAH3886633.1"/>
    </source>
</evidence>
<comment type="similarity">
    <text evidence="1">Belongs to the DNA polymerase delta/II small subunit family.</text>
</comment>
<evidence type="ECO:0000256" key="2">
    <source>
        <dbReference type="ARBA" id="ARBA00022705"/>
    </source>
</evidence>
<accession>A0A9D4S177</accession>
<comment type="caution">
    <text evidence="5">The sequence shown here is derived from an EMBL/GenBank/DDBJ whole genome shotgun (WGS) entry which is preliminary data.</text>
</comment>
<evidence type="ECO:0000256" key="1">
    <source>
        <dbReference type="ARBA" id="ARBA00006035"/>
    </source>
</evidence>
<gene>
    <name evidence="5" type="ORF">DPMN_010645</name>
</gene>
<dbReference type="GO" id="GO:0006271">
    <property type="term" value="P:DNA strand elongation involved in DNA replication"/>
    <property type="evidence" value="ECO:0007669"/>
    <property type="project" value="TreeGrafter"/>
</dbReference>
<sequence>MPGDRKHCPGTGLFVTVTPLVTEALLIFIELLFLSLNFDSRYLVFVSGLEIGPKCEQQFNLKLFVDMVTCHLGCPEQQAANANIAAVIVAGNSLSKDTQTKDSLTKAKYLTKNIVAGSVEAMKSLDDYLVQLAACTDVVVLSGEFDPCNYTLLQQPLHRCMFSHAARYPTLHCATNPYEAVIEGIRVLGTSGKPVQDIYRYSSLEDDLQLLTHLAATHTMMRYSSFSRDALTYCSLATRTNCSIRHTKEVKASVCSW</sequence>
<organism evidence="5 6">
    <name type="scientific">Dreissena polymorpha</name>
    <name type="common">Zebra mussel</name>
    <name type="synonym">Mytilus polymorpha</name>
    <dbReference type="NCBI Taxonomy" id="45954"/>
    <lineage>
        <taxon>Eukaryota</taxon>
        <taxon>Metazoa</taxon>
        <taxon>Spiralia</taxon>
        <taxon>Lophotrochozoa</taxon>
        <taxon>Mollusca</taxon>
        <taxon>Bivalvia</taxon>
        <taxon>Autobranchia</taxon>
        <taxon>Heteroconchia</taxon>
        <taxon>Euheterodonta</taxon>
        <taxon>Imparidentia</taxon>
        <taxon>Neoheterodontei</taxon>
        <taxon>Myida</taxon>
        <taxon>Dreissenoidea</taxon>
        <taxon>Dreissenidae</taxon>
        <taxon>Dreissena</taxon>
    </lineage>
</organism>
<evidence type="ECO:0000256" key="3">
    <source>
        <dbReference type="SAM" id="Phobius"/>
    </source>
</evidence>
<dbReference type="GO" id="GO:0043625">
    <property type="term" value="C:delta DNA polymerase complex"/>
    <property type="evidence" value="ECO:0007669"/>
    <property type="project" value="TreeGrafter"/>
</dbReference>
<feature type="transmembrane region" description="Helical" evidence="3">
    <location>
        <begin position="12"/>
        <end position="34"/>
    </location>
</feature>
<reference evidence="5" key="2">
    <citation type="submission" date="2020-11" db="EMBL/GenBank/DDBJ databases">
        <authorList>
            <person name="McCartney M.A."/>
            <person name="Auch B."/>
            <person name="Kono T."/>
            <person name="Mallez S."/>
            <person name="Becker A."/>
            <person name="Gohl D.M."/>
            <person name="Silverstein K.A.T."/>
            <person name="Koren S."/>
            <person name="Bechman K.B."/>
            <person name="Herman A."/>
            <person name="Abrahante J.E."/>
            <person name="Garbe J."/>
        </authorList>
    </citation>
    <scope>NUCLEOTIDE SEQUENCE</scope>
    <source>
        <strain evidence="5">Duluth1</strain>
        <tissue evidence="5">Whole animal</tissue>
    </source>
</reference>
<keyword evidence="3" id="KW-0812">Transmembrane</keyword>
<keyword evidence="6" id="KW-1185">Reference proteome</keyword>
<dbReference type="PANTHER" id="PTHR10416:SF0">
    <property type="entry name" value="DNA POLYMERASE DELTA SUBUNIT 2"/>
    <property type="match status" value="1"/>
</dbReference>
<evidence type="ECO:0000313" key="6">
    <source>
        <dbReference type="Proteomes" id="UP000828390"/>
    </source>
</evidence>